<protein>
    <submittedName>
        <fullName evidence="2">HD domain-containing protein</fullName>
    </submittedName>
</protein>
<proteinExistence type="predicted"/>
<sequence length="218" mass="24951">MKQEKVIQKTEEMVRKQLLGEGSGHDWYHIERVTTTAKKLATEENADLFVVTLAALLHDLADDKVVESEEKGLAAIQDWLVQHQVEQDVIEHILTIIKDMSFKGGNNKQLNSIEGQVVQDADRLDAIGAVGIARCFVYAGRKGQPIYDPEIEVREQMTTEKYRQGKTSAIHHFYEKLLKLKDLMNTKAGYRLAQERHLVMEQFLDAFYLEVGEVKRPE</sequence>
<dbReference type="SMART" id="SM00471">
    <property type="entry name" value="HDc"/>
    <property type="match status" value="1"/>
</dbReference>
<dbReference type="AlphaFoldDB" id="A0A6N7QXB7"/>
<accession>A0A6N7QXB7</accession>
<dbReference type="RefSeq" id="WP_153834572.1">
    <property type="nucleotide sequence ID" value="NZ_JBHUMW010000003.1"/>
</dbReference>
<dbReference type="Gene3D" id="1.20.58.1910">
    <property type="match status" value="1"/>
</dbReference>
<dbReference type="CDD" id="cd00077">
    <property type="entry name" value="HDc"/>
    <property type="match status" value="1"/>
</dbReference>
<dbReference type="PANTHER" id="PTHR33594">
    <property type="entry name" value="SUPERFAMILY HYDROLASE, PUTATIVE (AFU_ORTHOLOGUE AFUA_1G03035)-RELATED"/>
    <property type="match status" value="1"/>
</dbReference>
<dbReference type="Proteomes" id="UP000435187">
    <property type="component" value="Unassembled WGS sequence"/>
</dbReference>
<dbReference type="InterPro" id="IPR006674">
    <property type="entry name" value="HD_domain"/>
</dbReference>
<comment type="caution">
    <text evidence="2">The sequence shown here is derived from an EMBL/GenBank/DDBJ whole genome shotgun (WGS) entry which is preliminary data.</text>
</comment>
<dbReference type="PANTHER" id="PTHR33594:SF1">
    <property type="entry name" value="HD_PDEASE DOMAIN-CONTAINING PROTEIN"/>
    <property type="match status" value="1"/>
</dbReference>
<reference evidence="2 3" key="1">
    <citation type="submission" date="2019-10" db="EMBL/GenBank/DDBJ databases">
        <title>Gracilibacillus salitolerans sp. nov., a moderate halophile isolated from a saline soil in northwest China.</title>
        <authorList>
            <person name="Gan L."/>
        </authorList>
    </citation>
    <scope>NUCLEOTIDE SEQUENCE [LARGE SCALE GENOMIC DNA]</scope>
    <source>
        <strain evidence="2 3">TP2-8</strain>
    </source>
</reference>
<name>A0A6N7QXB7_9BACI</name>
<dbReference type="InterPro" id="IPR003607">
    <property type="entry name" value="HD/PDEase_dom"/>
</dbReference>
<keyword evidence="3" id="KW-1185">Reference proteome</keyword>
<dbReference type="Pfam" id="PF01966">
    <property type="entry name" value="HD"/>
    <property type="match status" value="1"/>
</dbReference>
<dbReference type="Gene3D" id="1.10.472.50">
    <property type="entry name" value="HD-domain/PDEase-like"/>
    <property type="match status" value="1"/>
</dbReference>
<evidence type="ECO:0000259" key="1">
    <source>
        <dbReference type="PROSITE" id="PS51831"/>
    </source>
</evidence>
<organism evidence="2 3">
    <name type="scientific">Gracilibacillus thailandensis</name>
    <dbReference type="NCBI Taxonomy" id="563735"/>
    <lineage>
        <taxon>Bacteria</taxon>
        <taxon>Bacillati</taxon>
        <taxon>Bacillota</taxon>
        <taxon>Bacilli</taxon>
        <taxon>Bacillales</taxon>
        <taxon>Bacillaceae</taxon>
        <taxon>Gracilibacillus</taxon>
    </lineage>
</organism>
<dbReference type="PROSITE" id="PS51831">
    <property type="entry name" value="HD"/>
    <property type="match status" value="1"/>
</dbReference>
<evidence type="ECO:0000313" key="2">
    <source>
        <dbReference type="EMBL" id="MRI65792.1"/>
    </source>
</evidence>
<dbReference type="SUPFAM" id="SSF109604">
    <property type="entry name" value="HD-domain/PDEase-like"/>
    <property type="match status" value="1"/>
</dbReference>
<gene>
    <name evidence="2" type="ORF">GH885_05455</name>
</gene>
<feature type="domain" description="HD" evidence="1">
    <location>
        <begin position="26"/>
        <end position="127"/>
    </location>
</feature>
<evidence type="ECO:0000313" key="3">
    <source>
        <dbReference type="Proteomes" id="UP000435187"/>
    </source>
</evidence>
<dbReference type="EMBL" id="WJEE01000008">
    <property type="protein sequence ID" value="MRI65792.1"/>
    <property type="molecule type" value="Genomic_DNA"/>
</dbReference>